<name>A0ABT2A7B6_9BURK</name>
<feature type="domain" description="DUF7738" evidence="1">
    <location>
        <begin position="73"/>
        <end position="194"/>
    </location>
</feature>
<gene>
    <name evidence="2" type="ORF">NX782_12890</name>
</gene>
<keyword evidence="3" id="KW-1185">Reference proteome</keyword>
<evidence type="ECO:0000259" key="1">
    <source>
        <dbReference type="Pfam" id="PF24880"/>
    </source>
</evidence>
<dbReference type="Proteomes" id="UP001205560">
    <property type="component" value="Unassembled WGS sequence"/>
</dbReference>
<organism evidence="2 3">
    <name type="scientific">Massilia norwichensis</name>
    <dbReference type="NCBI Taxonomy" id="1442366"/>
    <lineage>
        <taxon>Bacteria</taxon>
        <taxon>Pseudomonadati</taxon>
        <taxon>Pseudomonadota</taxon>
        <taxon>Betaproteobacteria</taxon>
        <taxon>Burkholderiales</taxon>
        <taxon>Oxalobacteraceae</taxon>
        <taxon>Telluria group</taxon>
        <taxon>Massilia</taxon>
    </lineage>
</organism>
<dbReference type="Pfam" id="PF24880">
    <property type="entry name" value="DUF7738"/>
    <property type="match status" value="1"/>
</dbReference>
<comment type="caution">
    <text evidence="2">The sequence shown here is derived from an EMBL/GenBank/DDBJ whole genome shotgun (WGS) entry which is preliminary data.</text>
</comment>
<evidence type="ECO:0000313" key="2">
    <source>
        <dbReference type="EMBL" id="MCS0590101.1"/>
    </source>
</evidence>
<proteinExistence type="predicted"/>
<protein>
    <recommendedName>
        <fullName evidence="1">DUF7738 domain-containing protein</fullName>
    </recommendedName>
</protein>
<dbReference type="InterPro" id="IPR056640">
    <property type="entry name" value="DUF7738"/>
</dbReference>
<reference evidence="2 3" key="1">
    <citation type="submission" date="2022-08" db="EMBL/GenBank/DDBJ databases">
        <title>Reclassification of Massilia species as members of the genera Telluria, Duganella, Pseudoduganella, Mokoshia gen. nov. and Zemynaea gen. nov. using orthogonal and non-orthogonal genome-based approaches.</title>
        <authorList>
            <person name="Bowman J.P."/>
        </authorList>
    </citation>
    <scope>NUCLEOTIDE SEQUENCE [LARGE SCALE GENOMIC DNA]</scope>
    <source>
        <strain evidence="2 3">LMG 28164</strain>
    </source>
</reference>
<evidence type="ECO:0000313" key="3">
    <source>
        <dbReference type="Proteomes" id="UP001205560"/>
    </source>
</evidence>
<dbReference type="EMBL" id="JANUGX010000014">
    <property type="protein sequence ID" value="MCS0590101.1"/>
    <property type="molecule type" value="Genomic_DNA"/>
</dbReference>
<sequence length="247" mass="27707">MIKIFLSGSILSLLLLATISEGVEISDKSPSTKKREPTMLDRWNEVRHQAALATGAIKDTPPARHVKRYAKPEIIIKGSSIFFDGKLLELGRPLTSWKNILKRNPRCDKKEIEWCVWEDLGLEVSTNEKGNFGVSSVTIKINIPEDSLNETKTSYSDGTPDNTSKADWLARHPFTGYLEIDGFGIDKETKFWELQSNIDVRRNLSCGLRNCEFPKGIFGPKSNIALHLNGGSESATIEEIEIYTTSY</sequence>
<dbReference type="RefSeq" id="WP_258845878.1">
    <property type="nucleotide sequence ID" value="NZ_JANUGX010000014.1"/>
</dbReference>
<accession>A0ABT2A7B6</accession>